<keyword evidence="1" id="KW-0472">Membrane</keyword>
<sequence>MDLRGPDIRFWRKHLIRDERLLWDGRPEFEFKLDWTAVTMCLPAILFTVVFLADAQLFEGGFGASLSQDDPGTYRLLKIGSIGATLWCAVYIARTSMLIPQLTRYALTNKRALTRTLLPWPKVTVKRLTPMTEVEWNGTAPGSIFFDTENVRYGHKPTYPGLVGKFVIKERKNGFRNIADADIVYPQLLRAMEGKL</sequence>
<reference evidence="3" key="1">
    <citation type="submission" date="2017-05" db="EMBL/GenBank/DDBJ databases">
        <authorList>
            <person name="Rodrigo-Torres L."/>
            <person name="Arahal R. D."/>
            <person name="Lucena T."/>
        </authorList>
    </citation>
    <scope>NUCLEOTIDE SEQUENCE [LARGE SCALE GENOMIC DNA]</scope>
    <source>
        <strain evidence="3">CECT 8621</strain>
    </source>
</reference>
<keyword evidence="1" id="KW-0812">Transmembrane</keyword>
<dbReference type="AlphaFoldDB" id="A0A238KSK6"/>
<gene>
    <name evidence="2" type="ORF">COL8621_02895</name>
</gene>
<name>A0A238KSK6_9RHOB</name>
<feature type="transmembrane region" description="Helical" evidence="1">
    <location>
        <begin position="35"/>
        <end position="53"/>
    </location>
</feature>
<dbReference type="RefSeq" id="WP_093967977.1">
    <property type="nucleotide sequence ID" value="NZ_FXYE01000002.1"/>
</dbReference>
<keyword evidence="1" id="KW-1133">Transmembrane helix</keyword>
<dbReference type="Proteomes" id="UP000202922">
    <property type="component" value="Unassembled WGS sequence"/>
</dbReference>
<keyword evidence="3" id="KW-1185">Reference proteome</keyword>
<organism evidence="2 3">
    <name type="scientific">Actibacterium lipolyticum</name>
    <dbReference type="NCBI Taxonomy" id="1524263"/>
    <lineage>
        <taxon>Bacteria</taxon>
        <taxon>Pseudomonadati</taxon>
        <taxon>Pseudomonadota</taxon>
        <taxon>Alphaproteobacteria</taxon>
        <taxon>Rhodobacterales</taxon>
        <taxon>Roseobacteraceae</taxon>
        <taxon>Actibacterium</taxon>
    </lineage>
</organism>
<dbReference type="EMBL" id="FXYE01000002">
    <property type="protein sequence ID" value="SMX45805.1"/>
    <property type="molecule type" value="Genomic_DNA"/>
</dbReference>
<evidence type="ECO:0000256" key="1">
    <source>
        <dbReference type="SAM" id="Phobius"/>
    </source>
</evidence>
<evidence type="ECO:0000313" key="2">
    <source>
        <dbReference type="EMBL" id="SMX45805.1"/>
    </source>
</evidence>
<proteinExistence type="predicted"/>
<accession>A0A238KSK6</accession>
<protein>
    <submittedName>
        <fullName evidence="2">Uncharacterized protein</fullName>
    </submittedName>
</protein>
<dbReference type="OrthoDB" id="199424at2"/>
<evidence type="ECO:0000313" key="3">
    <source>
        <dbReference type="Proteomes" id="UP000202922"/>
    </source>
</evidence>
<feature type="transmembrane region" description="Helical" evidence="1">
    <location>
        <begin position="73"/>
        <end position="93"/>
    </location>
</feature>